<comment type="caution">
    <text evidence="1">The sequence shown here is derived from an EMBL/GenBank/DDBJ whole genome shotgun (WGS) entry which is preliminary data.</text>
</comment>
<dbReference type="PANTHER" id="PTHR12558">
    <property type="entry name" value="CELL DIVISION CYCLE 16,23,27"/>
    <property type="match status" value="1"/>
</dbReference>
<dbReference type="SUPFAM" id="SSF48452">
    <property type="entry name" value="TPR-like"/>
    <property type="match status" value="1"/>
</dbReference>
<keyword evidence="2" id="KW-1185">Reference proteome</keyword>
<dbReference type="RefSeq" id="WP_068258801.1">
    <property type="nucleotide sequence ID" value="NZ_LWSK01000007.1"/>
</dbReference>
<dbReference type="PANTHER" id="PTHR12558:SF13">
    <property type="entry name" value="CELL DIVISION CYCLE PROTEIN 27 HOMOLOG"/>
    <property type="match status" value="1"/>
</dbReference>
<evidence type="ECO:0000313" key="2">
    <source>
        <dbReference type="Proteomes" id="UP000322699"/>
    </source>
</evidence>
<evidence type="ECO:0000313" key="1">
    <source>
        <dbReference type="EMBL" id="KAA1258187.1"/>
    </source>
</evidence>
<organism evidence="1 2">
    <name type="scientific">Rubripirellula obstinata</name>
    <dbReference type="NCBI Taxonomy" id="406547"/>
    <lineage>
        <taxon>Bacteria</taxon>
        <taxon>Pseudomonadati</taxon>
        <taxon>Planctomycetota</taxon>
        <taxon>Planctomycetia</taxon>
        <taxon>Pirellulales</taxon>
        <taxon>Pirellulaceae</taxon>
        <taxon>Rubripirellula</taxon>
    </lineage>
</organism>
<gene>
    <name evidence="1" type="ORF">LF1_07030</name>
</gene>
<dbReference type="InterPro" id="IPR011990">
    <property type="entry name" value="TPR-like_helical_dom_sf"/>
</dbReference>
<reference evidence="1 2" key="1">
    <citation type="submission" date="2019-08" db="EMBL/GenBank/DDBJ databases">
        <title>Deep-cultivation of Planctomycetes and their phenomic and genomic characterization uncovers novel biology.</title>
        <authorList>
            <person name="Wiegand S."/>
            <person name="Jogler M."/>
            <person name="Boedeker C."/>
            <person name="Pinto D."/>
            <person name="Vollmers J."/>
            <person name="Rivas-Marin E."/>
            <person name="Kohn T."/>
            <person name="Peeters S.H."/>
            <person name="Heuer A."/>
            <person name="Rast P."/>
            <person name="Oberbeckmann S."/>
            <person name="Bunk B."/>
            <person name="Jeske O."/>
            <person name="Meyerdierks A."/>
            <person name="Storesund J.E."/>
            <person name="Kallscheuer N."/>
            <person name="Luecker S."/>
            <person name="Lage O.M."/>
            <person name="Pohl T."/>
            <person name="Merkel B.J."/>
            <person name="Hornburger P."/>
            <person name="Mueller R.-W."/>
            <person name="Bruemmer F."/>
            <person name="Labrenz M."/>
            <person name="Spormann A.M."/>
            <person name="Op Den Camp H."/>
            <person name="Overmann J."/>
            <person name="Amann R."/>
            <person name="Jetten M.S.M."/>
            <person name="Mascher T."/>
            <person name="Medema M.H."/>
            <person name="Devos D.P."/>
            <person name="Kaster A.-K."/>
            <person name="Ovreas L."/>
            <person name="Rohde M."/>
            <person name="Galperin M.Y."/>
            <person name="Jogler C."/>
        </authorList>
    </citation>
    <scope>NUCLEOTIDE SEQUENCE [LARGE SCALE GENOMIC DNA]</scope>
    <source>
        <strain evidence="1 2">LF1</strain>
    </source>
</reference>
<dbReference type="Gene3D" id="1.25.40.10">
    <property type="entry name" value="Tetratricopeptide repeat domain"/>
    <property type="match status" value="2"/>
</dbReference>
<accession>A0A5B1CAM9</accession>
<protein>
    <submittedName>
        <fullName evidence="1">Tetratricopeptide repeat protein</fullName>
    </submittedName>
</protein>
<dbReference type="Proteomes" id="UP000322699">
    <property type="component" value="Unassembled WGS sequence"/>
</dbReference>
<dbReference type="EMBL" id="VRLW01000001">
    <property type="protein sequence ID" value="KAA1258187.1"/>
    <property type="molecule type" value="Genomic_DNA"/>
</dbReference>
<sequence>MIVKLIHRPESAFRFYLDDTLDRFEHRIKHGDFPEDDEREEERLELYEMLSDQQRLDVWGLSADLYSLLDEERPPNCDTKPSPDEVATRLQVAYDTANWRELVCVLRYQDGMMERSVVDYMRYRAWAELGYPEVAFVFLKNAIRLDPADSGYKHLALELLKKMKDWDSLASLAEKYVSDCPEDAGVLLAAGEACHDLAINTGNKTHDERAVEYLKRGLEQAETLEARQSQSASAVVTLAFALLNLGQTDEATSALDQWLQEDSRNPELHAARGIVHLTNDYSLAIEDFKQAVTLRTKSVIAYLEYANWLLHEGMHDQAIVVASDGLQFAARASDRSKVRHLMALGYAMSDRPHQAIYLMREAKQLNPTDRELALNMRLMQPDNTDRNGVSAVYTLPPRQTRNVNELLRQVAA</sequence>
<name>A0A5B1CAM9_9BACT</name>
<proteinExistence type="predicted"/>
<dbReference type="AlphaFoldDB" id="A0A5B1CAM9"/>